<protein>
    <recommendedName>
        <fullName evidence="2">Alcohol dehydrogenase-like N-terminal domain-containing protein</fullName>
    </recommendedName>
</protein>
<dbReference type="EMBL" id="CP011502">
    <property type="protein sequence ID" value="ALX04483.1"/>
    <property type="molecule type" value="Genomic_DNA"/>
</dbReference>
<name>A0A0U3KHR1_9ACTN</name>
<dbReference type="PATRIC" id="fig|2041.4.peg.1503"/>
<evidence type="ECO:0000313" key="4">
    <source>
        <dbReference type="Proteomes" id="UP000067689"/>
    </source>
</evidence>
<dbReference type="InterPro" id="IPR013154">
    <property type="entry name" value="ADH-like_N"/>
</dbReference>
<organism evidence="3 4">
    <name type="scientific">Aeromicrobium erythreum</name>
    <dbReference type="NCBI Taxonomy" id="2041"/>
    <lineage>
        <taxon>Bacteria</taxon>
        <taxon>Bacillati</taxon>
        <taxon>Actinomycetota</taxon>
        <taxon>Actinomycetes</taxon>
        <taxon>Propionibacteriales</taxon>
        <taxon>Nocardioidaceae</taxon>
        <taxon>Aeromicrobium</taxon>
    </lineage>
</organism>
<dbReference type="KEGG" id="aer:AERYTH_07150"/>
<dbReference type="AlphaFoldDB" id="A0A0U3KHR1"/>
<dbReference type="InterPro" id="IPR011032">
    <property type="entry name" value="GroES-like_sf"/>
</dbReference>
<dbReference type="RefSeq" id="WP_083516322.1">
    <property type="nucleotide sequence ID" value="NZ_CP011502.1"/>
</dbReference>
<dbReference type="PANTHER" id="PTHR43189:SF1">
    <property type="entry name" value="ZINC-TYPE ALCOHOL DEHYDROGENASE-LIKE PROTEIN C1198.01"/>
    <property type="match status" value="1"/>
</dbReference>
<dbReference type="Pfam" id="PF08240">
    <property type="entry name" value="ADH_N"/>
    <property type="match status" value="1"/>
</dbReference>
<sequence>MTRGAVASGRPAALVRVERHRALVRTPAGLRLHSLPTPTPGPGELLLAPEVVGVCGTDLQILRGLRADPAEVLGHEGVARVVAVGPAVAGPAPRVGERVLVDPTHPRDDTFLLGHNVAGLWAERVVVPATAVRDGLVVRAPGPGPATPAGPDHDAAVVAALAEPLSSVLEGYRVATDVAAGAPSTLVVWGGGVVGRLAVRWWRHRRPDLRVLHVHRPGEPPLLPEPGTLALAADDQDLPAVLVGLTGPVTAVVATPRTASLQAVAALVGLCRAALTIDLHAGLPAGPVRWNGVEDVVDLAALRARNRAGRPVVPVARTVGRRGAAPVTFVGHRGVAPATLQRAAHVVSGDPTAWADLVTHHVTLDDAVRAIRAMVDGDRHVDGRPVLKLAMRISR</sequence>
<gene>
    <name evidence="3" type="ORF">AERYTH_07150</name>
</gene>
<dbReference type="Proteomes" id="UP000067689">
    <property type="component" value="Chromosome"/>
</dbReference>
<evidence type="ECO:0000256" key="1">
    <source>
        <dbReference type="ARBA" id="ARBA00023002"/>
    </source>
</evidence>
<feature type="domain" description="Alcohol dehydrogenase-like N-terminal" evidence="2">
    <location>
        <begin position="41"/>
        <end position="132"/>
    </location>
</feature>
<proteinExistence type="predicted"/>
<keyword evidence="4" id="KW-1185">Reference proteome</keyword>
<dbReference type="STRING" id="2041.AERYTH_07150"/>
<dbReference type="GO" id="GO:0016491">
    <property type="term" value="F:oxidoreductase activity"/>
    <property type="evidence" value="ECO:0007669"/>
    <property type="project" value="UniProtKB-KW"/>
</dbReference>
<accession>A0A0U3KHR1</accession>
<dbReference type="Gene3D" id="3.90.180.10">
    <property type="entry name" value="Medium-chain alcohol dehydrogenases, catalytic domain"/>
    <property type="match status" value="1"/>
</dbReference>
<evidence type="ECO:0000313" key="3">
    <source>
        <dbReference type="EMBL" id="ALX04483.1"/>
    </source>
</evidence>
<reference evidence="3 4" key="1">
    <citation type="journal article" date="1991" name="Int. J. Syst. Bacteriol.">
        <title>Description of the erythromycin-producing bacterium Arthrobacter sp. strain NRRL B-3381 as Aeromicrobium erythreum gen. nov., sp. nov.</title>
        <authorList>
            <person name="Miller E.S."/>
            <person name="Woese C.R."/>
            <person name="Brenner S."/>
        </authorList>
    </citation>
    <scope>NUCLEOTIDE SEQUENCE [LARGE SCALE GENOMIC DNA]</scope>
    <source>
        <strain evidence="3 4">AR18</strain>
    </source>
</reference>
<dbReference type="PANTHER" id="PTHR43189">
    <property type="entry name" value="ZINC-TYPE ALCOHOL DEHYDROGENASE-LIKE PROTEIN C1198.01-RELATED"/>
    <property type="match status" value="1"/>
</dbReference>
<keyword evidence="1" id="KW-0560">Oxidoreductase</keyword>
<dbReference type="OrthoDB" id="9797931at2"/>
<evidence type="ECO:0000259" key="2">
    <source>
        <dbReference type="Pfam" id="PF08240"/>
    </source>
</evidence>
<dbReference type="SUPFAM" id="SSF50129">
    <property type="entry name" value="GroES-like"/>
    <property type="match status" value="1"/>
</dbReference>